<evidence type="ECO:0000313" key="4">
    <source>
        <dbReference type="EMBL" id="MEV5510747.1"/>
    </source>
</evidence>
<evidence type="ECO:0000256" key="2">
    <source>
        <dbReference type="SAM" id="Phobius"/>
    </source>
</evidence>
<keyword evidence="2" id="KW-0472">Membrane</keyword>
<comment type="caution">
    <text evidence="4">The sequence shown here is derived from an EMBL/GenBank/DDBJ whole genome shotgun (WGS) entry which is preliminary data.</text>
</comment>
<protein>
    <recommendedName>
        <fullName evidence="6">DUF4198 domain-containing protein</fullName>
    </recommendedName>
</protein>
<evidence type="ECO:0000256" key="1">
    <source>
        <dbReference type="SAM" id="MobiDB-lite"/>
    </source>
</evidence>
<feature type="compositionally biased region" description="Low complexity" evidence="1">
    <location>
        <begin position="27"/>
        <end position="40"/>
    </location>
</feature>
<evidence type="ECO:0000313" key="5">
    <source>
        <dbReference type="Proteomes" id="UP001552594"/>
    </source>
</evidence>
<feature type="compositionally biased region" description="Low complexity" evidence="1">
    <location>
        <begin position="278"/>
        <end position="287"/>
    </location>
</feature>
<keyword evidence="3" id="KW-0732">Signal</keyword>
<dbReference type="EMBL" id="JBFAUK010000039">
    <property type="protein sequence ID" value="MEV5510747.1"/>
    <property type="molecule type" value="Genomic_DNA"/>
</dbReference>
<evidence type="ECO:0008006" key="6">
    <source>
        <dbReference type="Google" id="ProtNLM"/>
    </source>
</evidence>
<sequence>MHRPARLPAFAAAVASALFLSVAPAHAETPSPSTSASPTAPVRPRLEVFGLGPHGHTPVRAGGIAAVHLSGMPPGWDKAKIRARPADPNDQLSYLFPNVVEVTPRDDRATESGDEYGHYTTGYPGRYVVTAYYHEREIASTEVTVNKAPYSGYVHRFDVYPRYSDPIDPVVQAHRVRPGAQAAVSMAVDKDEPGTLQAKSPAFEHPLVLRMHTDDDPGLRQDEENGPYVYAGHVQLRRDLPEGVYPVTVSSHRGRQSVTQNLIVSSKAEVPSSPPPSSSASTAPNSRPSPWLWAVIAVASVGLVTIVTLTVRDRRRRNSTAA</sequence>
<feature type="region of interest" description="Disordered" evidence="1">
    <location>
        <begin position="266"/>
        <end position="287"/>
    </location>
</feature>
<gene>
    <name evidence="4" type="ORF">AB0L16_30715</name>
</gene>
<accession>A0ABV3K7W4</accession>
<feature type="region of interest" description="Disordered" evidence="1">
    <location>
        <begin position="27"/>
        <end position="47"/>
    </location>
</feature>
<proteinExistence type="predicted"/>
<dbReference type="RefSeq" id="WP_153068767.1">
    <property type="nucleotide sequence ID" value="NZ_JBFAUK010000039.1"/>
</dbReference>
<keyword evidence="2" id="KW-1133">Transmembrane helix</keyword>
<feature type="signal peptide" evidence="3">
    <location>
        <begin position="1"/>
        <end position="27"/>
    </location>
</feature>
<feature type="transmembrane region" description="Helical" evidence="2">
    <location>
        <begin position="291"/>
        <end position="311"/>
    </location>
</feature>
<name>A0ABV3K7W4_STRON</name>
<feature type="chain" id="PRO_5046593465" description="DUF4198 domain-containing protein" evidence="3">
    <location>
        <begin position="28"/>
        <end position="322"/>
    </location>
</feature>
<evidence type="ECO:0000256" key="3">
    <source>
        <dbReference type="SAM" id="SignalP"/>
    </source>
</evidence>
<organism evidence="4 5">
    <name type="scientific">Streptomyces orinoci</name>
    <name type="common">Streptoverticillium orinoci</name>
    <dbReference type="NCBI Taxonomy" id="67339"/>
    <lineage>
        <taxon>Bacteria</taxon>
        <taxon>Bacillati</taxon>
        <taxon>Actinomycetota</taxon>
        <taxon>Actinomycetes</taxon>
        <taxon>Kitasatosporales</taxon>
        <taxon>Streptomycetaceae</taxon>
        <taxon>Streptomyces</taxon>
    </lineage>
</organism>
<dbReference type="Proteomes" id="UP001552594">
    <property type="component" value="Unassembled WGS sequence"/>
</dbReference>
<reference evidence="4 5" key="1">
    <citation type="submission" date="2024-06" db="EMBL/GenBank/DDBJ databases">
        <title>The Natural Products Discovery Center: Release of the First 8490 Sequenced Strains for Exploring Actinobacteria Biosynthetic Diversity.</title>
        <authorList>
            <person name="Kalkreuter E."/>
            <person name="Kautsar S.A."/>
            <person name="Yang D."/>
            <person name="Bader C.D."/>
            <person name="Teijaro C.N."/>
            <person name="Fluegel L."/>
            <person name="Davis C.M."/>
            <person name="Simpson J.R."/>
            <person name="Lauterbach L."/>
            <person name="Steele A.D."/>
            <person name="Gui C."/>
            <person name="Meng S."/>
            <person name="Li G."/>
            <person name="Viehrig K."/>
            <person name="Ye F."/>
            <person name="Su P."/>
            <person name="Kiefer A.F."/>
            <person name="Nichols A."/>
            <person name="Cepeda A.J."/>
            <person name="Yan W."/>
            <person name="Fan B."/>
            <person name="Jiang Y."/>
            <person name="Adhikari A."/>
            <person name="Zheng C.-J."/>
            <person name="Schuster L."/>
            <person name="Cowan T.M."/>
            <person name="Smanski M.J."/>
            <person name="Chevrette M.G."/>
            <person name="De Carvalho L.P.S."/>
            <person name="Shen B."/>
        </authorList>
    </citation>
    <scope>NUCLEOTIDE SEQUENCE [LARGE SCALE GENOMIC DNA]</scope>
    <source>
        <strain evidence="4 5">NPDC052347</strain>
    </source>
</reference>
<keyword evidence="5" id="KW-1185">Reference proteome</keyword>
<keyword evidence="2" id="KW-0812">Transmembrane</keyword>